<feature type="transmembrane region" description="Helical" evidence="1">
    <location>
        <begin position="54"/>
        <end position="73"/>
    </location>
</feature>
<dbReference type="AlphaFoldDB" id="A0AAV6GQX6"/>
<accession>A0AAV6GQX6</accession>
<protein>
    <submittedName>
        <fullName evidence="2">Uncharacterized protein</fullName>
    </submittedName>
</protein>
<dbReference type="EMBL" id="JADWDJ010000008">
    <property type="protein sequence ID" value="KAG5277169.1"/>
    <property type="molecule type" value="Genomic_DNA"/>
</dbReference>
<keyword evidence="3" id="KW-1185">Reference proteome</keyword>
<reference evidence="2" key="1">
    <citation type="submission" date="2020-10" db="EMBL/GenBank/DDBJ databases">
        <title>Chromosome-scale genome assembly of the Allis shad, Alosa alosa.</title>
        <authorList>
            <person name="Margot Z."/>
            <person name="Christophe K."/>
            <person name="Cabau C."/>
            <person name="Louis A."/>
            <person name="Berthelot C."/>
            <person name="Parey E."/>
            <person name="Roest Crollius H."/>
            <person name="Montfort J."/>
            <person name="Robinson-Rechavi M."/>
            <person name="Bucao C."/>
            <person name="Bouchez O."/>
            <person name="Gislard M."/>
            <person name="Lluch J."/>
            <person name="Milhes M."/>
            <person name="Lampietro C."/>
            <person name="Lopez Roques C."/>
            <person name="Donnadieu C."/>
            <person name="Braasch I."/>
            <person name="Desvignes T."/>
            <person name="Postlethwait J."/>
            <person name="Bobe J."/>
            <person name="Guiguen Y."/>
        </authorList>
    </citation>
    <scope>NUCLEOTIDE SEQUENCE</scope>
    <source>
        <strain evidence="2">M-15738</strain>
        <tissue evidence="2">Blood</tissue>
    </source>
</reference>
<gene>
    <name evidence="2" type="ORF">AALO_G00114350</name>
</gene>
<name>A0AAV6GQX6_9TELE</name>
<dbReference type="Proteomes" id="UP000823561">
    <property type="component" value="Chromosome 8"/>
</dbReference>
<evidence type="ECO:0000313" key="2">
    <source>
        <dbReference type="EMBL" id="KAG5277169.1"/>
    </source>
</evidence>
<keyword evidence="1" id="KW-1133">Transmembrane helix</keyword>
<keyword evidence="1" id="KW-0472">Membrane</keyword>
<keyword evidence="1" id="KW-0812">Transmembrane</keyword>
<evidence type="ECO:0000313" key="3">
    <source>
        <dbReference type="Proteomes" id="UP000823561"/>
    </source>
</evidence>
<organism evidence="2 3">
    <name type="scientific">Alosa alosa</name>
    <name type="common">allis shad</name>
    <dbReference type="NCBI Taxonomy" id="278164"/>
    <lineage>
        <taxon>Eukaryota</taxon>
        <taxon>Metazoa</taxon>
        <taxon>Chordata</taxon>
        <taxon>Craniata</taxon>
        <taxon>Vertebrata</taxon>
        <taxon>Euteleostomi</taxon>
        <taxon>Actinopterygii</taxon>
        <taxon>Neopterygii</taxon>
        <taxon>Teleostei</taxon>
        <taxon>Clupei</taxon>
        <taxon>Clupeiformes</taxon>
        <taxon>Clupeoidei</taxon>
        <taxon>Clupeidae</taxon>
        <taxon>Alosa</taxon>
    </lineage>
</organism>
<evidence type="ECO:0000256" key="1">
    <source>
        <dbReference type="SAM" id="Phobius"/>
    </source>
</evidence>
<sequence>MCDLVLYCTLRTWVVYLVLYCTLRTLQNSITREGSLKELVIKDLWHYHYLQVTFALYIYAFSIPSYLTLPFIVSTESNTITKQRSLRLPIQYVCILSTYALFNSTQFNELSLSAYVSYSVNTNAQGCILYAQFPEKAIARTKDCCLDIENVHPNAS</sequence>
<proteinExistence type="predicted"/>
<comment type="caution">
    <text evidence="2">The sequence shown here is derived from an EMBL/GenBank/DDBJ whole genome shotgun (WGS) entry which is preliminary data.</text>
</comment>